<proteinExistence type="predicted"/>
<keyword evidence="2" id="KW-1185">Reference proteome</keyword>
<evidence type="ECO:0008006" key="3">
    <source>
        <dbReference type="Google" id="ProtNLM"/>
    </source>
</evidence>
<sequence>MESLPAVSVLRLGFVVPRPDLALSQWAEMRLLIDGRDVLEEIHPGGVSSCSREKWFGRVEEWPLAASDEPRRVELTNNDCVTDCCGGIFVTIRRRADRVVWTGWENTEDIRVPVPADVHFDAARYDAELARAVADLSWEEPVDSVTRLMALELAESDCFERWGWGVNAVHPLRRQESAQIVVRFSPLEEPYSIGSTFVHEVPVSRDVPAEEQVRRFIDRVAADDPRGTARALG</sequence>
<gene>
    <name evidence="1" type="ORF">OG517_27975</name>
</gene>
<accession>A0ABZ1TGG0</accession>
<dbReference type="Proteomes" id="UP001432039">
    <property type="component" value="Chromosome"/>
</dbReference>
<dbReference type="EMBL" id="CP108090">
    <property type="protein sequence ID" value="WUQ14939.1"/>
    <property type="molecule type" value="Genomic_DNA"/>
</dbReference>
<protein>
    <recommendedName>
        <fullName evidence="3">DUF2199 domain-containing protein</fullName>
    </recommendedName>
</protein>
<evidence type="ECO:0000313" key="1">
    <source>
        <dbReference type="EMBL" id="WUQ14939.1"/>
    </source>
</evidence>
<organism evidence="1 2">
    <name type="scientific">Streptomyces virginiae</name>
    <name type="common">Streptomyces cinnamonensis</name>
    <dbReference type="NCBI Taxonomy" id="1961"/>
    <lineage>
        <taxon>Bacteria</taxon>
        <taxon>Bacillati</taxon>
        <taxon>Actinomycetota</taxon>
        <taxon>Actinomycetes</taxon>
        <taxon>Kitasatosporales</taxon>
        <taxon>Streptomycetaceae</taxon>
        <taxon>Streptomyces</taxon>
    </lineage>
</organism>
<dbReference type="RefSeq" id="WP_328963572.1">
    <property type="nucleotide sequence ID" value="NZ_CP108090.1"/>
</dbReference>
<reference evidence="1" key="1">
    <citation type="submission" date="2022-10" db="EMBL/GenBank/DDBJ databases">
        <title>The complete genomes of actinobacterial strains from the NBC collection.</title>
        <authorList>
            <person name="Joergensen T.S."/>
            <person name="Alvarez Arevalo M."/>
            <person name="Sterndorff E.B."/>
            <person name="Faurdal D."/>
            <person name="Vuksanovic O."/>
            <person name="Mourched A.-S."/>
            <person name="Charusanti P."/>
            <person name="Shaw S."/>
            <person name="Blin K."/>
            <person name="Weber T."/>
        </authorList>
    </citation>
    <scope>NUCLEOTIDE SEQUENCE</scope>
    <source>
        <strain evidence="1">NBC_00248</strain>
    </source>
</reference>
<evidence type="ECO:0000313" key="2">
    <source>
        <dbReference type="Proteomes" id="UP001432039"/>
    </source>
</evidence>
<name>A0ABZ1TGG0_STRVG</name>